<dbReference type="Pfam" id="PF00977">
    <property type="entry name" value="His_biosynth"/>
    <property type="match status" value="1"/>
</dbReference>
<dbReference type="GO" id="GO:0003949">
    <property type="term" value="F:1-(5-phosphoribosyl)-5-[(5-phosphoribosylamino)methylideneamino]imidazole-4-carboxamide isomerase activity"/>
    <property type="evidence" value="ECO:0007669"/>
    <property type="project" value="UniProtKB-UniRule"/>
</dbReference>
<organism evidence="12 13">
    <name type="scientific">Desulfobacca acetoxidans (strain ATCC 700848 / DSM 11109 / ASRB2)</name>
    <dbReference type="NCBI Taxonomy" id="880072"/>
    <lineage>
        <taxon>Bacteria</taxon>
        <taxon>Pseudomonadati</taxon>
        <taxon>Thermodesulfobacteriota</taxon>
        <taxon>Desulfobaccia</taxon>
        <taxon>Desulfobaccales</taxon>
        <taxon>Desulfobaccaceae</taxon>
        <taxon>Desulfobacca</taxon>
    </lineage>
</organism>
<comment type="similarity">
    <text evidence="4 9 10">Belongs to the HisA/HisF family.</text>
</comment>
<dbReference type="EMBL" id="CP002629">
    <property type="protein sequence ID" value="AEB10086.1"/>
    <property type="molecule type" value="Genomic_DNA"/>
</dbReference>
<dbReference type="HOGENOM" id="CLU_048577_1_1_7"/>
<accession>F2NFG7</accession>
<keyword evidence="8 9" id="KW-0413">Isomerase</keyword>
<reference evidence="12 13" key="1">
    <citation type="journal article" date="2011" name="Stand. Genomic Sci.">
        <title>Complete genome sequence of the acetate-degrading sulfate reducer Desulfobacca acetoxidans type strain (ASRB2).</title>
        <authorList>
            <person name="Goker M."/>
            <person name="Teshima H."/>
            <person name="Lapidus A."/>
            <person name="Nolan M."/>
            <person name="Lucas S."/>
            <person name="Hammon N."/>
            <person name="Deshpande S."/>
            <person name="Cheng J.F."/>
            <person name="Tapia R."/>
            <person name="Han C."/>
            <person name="Goodwin L."/>
            <person name="Pitluck S."/>
            <person name="Huntemann M."/>
            <person name="Liolios K."/>
            <person name="Ivanova N."/>
            <person name="Pagani I."/>
            <person name="Mavromatis K."/>
            <person name="Ovchinikova G."/>
            <person name="Pati A."/>
            <person name="Chen A."/>
            <person name="Palaniappan K."/>
            <person name="Land M."/>
            <person name="Hauser L."/>
            <person name="Brambilla E.M."/>
            <person name="Rohde M."/>
            <person name="Spring S."/>
            <person name="Detter J.C."/>
            <person name="Woyke T."/>
            <person name="Bristow J."/>
            <person name="Eisen J.A."/>
            <person name="Markowitz V."/>
            <person name="Hugenholtz P."/>
            <person name="Kyrpides N.C."/>
            <person name="Klenk H.P."/>
        </authorList>
    </citation>
    <scope>NUCLEOTIDE SEQUENCE [LARGE SCALE GENOMIC DNA]</scope>
    <source>
        <strain evidence="13">ATCC 700848 / DSM 11109 / ASRB2</strain>
    </source>
</reference>
<dbReference type="CDD" id="cd04732">
    <property type="entry name" value="HisA"/>
    <property type="match status" value="1"/>
</dbReference>
<comment type="pathway">
    <text evidence="3 9 11">Amino-acid biosynthesis; L-histidine biosynthesis; L-histidine from 5-phospho-alpha-D-ribose 1-diphosphate: step 4/9.</text>
</comment>
<sequence>MLVIPAIDLKNGQCVRLRQGLMDQATVYGEDPAAMARRWQEAGAQWLHVVDLDGAFNKKPTNDQAVEKIRQSIAIPMQLGGGLRTLAHLEMYLAMGIDRLILGTSVLKDRDMVVHALERFPGRIAIALDAREGRLASEGWVETSGTDAVEVAQILAPLEPAAFIYTDIKRDGMQTGPNIAATKRLAQAVAIPVIASGGVATIKDIEDLLPLRKDGVIGVITGKALYAGTLDFQAALQLTASLAKQ</sequence>
<evidence type="ECO:0000256" key="7">
    <source>
        <dbReference type="ARBA" id="ARBA00023102"/>
    </source>
</evidence>
<gene>
    <name evidence="9" type="primary">hisA</name>
    <name evidence="12" type="ordered locus">Desac_2262</name>
</gene>
<dbReference type="SUPFAM" id="SSF51366">
    <property type="entry name" value="Ribulose-phoshate binding barrel"/>
    <property type="match status" value="1"/>
</dbReference>
<dbReference type="EC" id="5.3.1.16" evidence="9 11"/>
<name>F2NFG7_DESAR</name>
<reference evidence="13" key="2">
    <citation type="submission" date="2011-03" db="EMBL/GenBank/DDBJ databases">
        <title>The complete genome of Desulfobacca acetoxidans DSM 11109.</title>
        <authorList>
            <consortium name="US DOE Joint Genome Institute (JGI-PGF)"/>
            <person name="Lucas S."/>
            <person name="Copeland A."/>
            <person name="Lapidus A."/>
            <person name="Bruce D."/>
            <person name="Goodwin L."/>
            <person name="Pitluck S."/>
            <person name="Peters L."/>
            <person name="Kyrpides N."/>
            <person name="Mavromatis K."/>
            <person name="Ivanova N."/>
            <person name="Ovchinnikova G."/>
            <person name="Teshima H."/>
            <person name="Detter J.C."/>
            <person name="Han C."/>
            <person name="Land M."/>
            <person name="Hauser L."/>
            <person name="Markowitz V."/>
            <person name="Cheng J.-F."/>
            <person name="Hugenholtz P."/>
            <person name="Woyke T."/>
            <person name="Wu D."/>
            <person name="Spring S."/>
            <person name="Schueler E."/>
            <person name="Brambilla E."/>
            <person name="Klenk H.-P."/>
            <person name="Eisen J.A."/>
        </authorList>
    </citation>
    <scope>NUCLEOTIDE SEQUENCE [LARGE SCALE GENOMIC DNA]</scope>
    <source>
        <strain evidence="13">ATCC 700848 / DSM 11109 / ASRB2</strain>
    </source>
</reference>
<dbReference type="UniPathway" id="UPA00031">
    <property type="reaction ID" value="UER00009"/>
</dbReference>
<dbReference type="Proteomes" id="UP000000483">
    <property type="component" value="Chromosome"/>
</dbReference>
<evidence type="ECO:0000256" key="2">
    <source>
        <dbReference type="ARBA" id="ARBA00004496"/>
    </source>
</evidence>
<dbReference type="PANTHER" id="PTHR43090">
    <property type="entry name" value="1-(5-PHOSPHORIBOSYL)-5-[(5-PHOSPHORIBOSYLAMINO)METHYLIDENEAMINO] IMIDAZOLE-4-CARBOXAMIDE ISOMERASE"/>
    <property type="match status" value="1"/>
</dbReference>
<dbReference type="NCBIfam" id="TIGR00007">
    <property type="entry name" value="1-(5-phosphoribosyl)-5-[(5-phosphoribosylamino)methylideneamino]imidazole-4-carboxamide isomerase"/>
    <property type="match status" value="1"/>
</dbReference>
<dbReference type="GO" id="GO:0005737">
    <property type="term" value="C:cytoplasm"/>
    <property type="evidence" value="ECO:0007669"/>
    <property type="project" value="UniProtKB-SubCell"/>
</dbReference>
<feature type="active site" description="Proton acceptor" evidence="9">
    <location>
        <position position="8"/>
    </location>
</feature>
<evidence type="ECO:0000256" key="4">
    <source>
        <dbReference type="ARBA" id="ARBA00009667"/>
    </source>
</evidence>
<evidence type="ECO:0000313" key="12">
    <source>
        <dbReference type="EMBL" id="AEB10086.1"/>
    </source>
</evidence>
<proteinExistence type="inferred from homology"/>
<dbReference type="PANTHER" id="PTHR43090:SF2">
    <property type="entry name" value="1-(5-PHOSPHORIBOSYL)-5-[(5-PHOSPHORIBOSYLAMINO)METHYLIDENEAMINO] IMIDAZOLE-4-CARBOXAMIDE ISOMERASE"/>
    <property type="match status" value="1"/>
</dbReference>
<keyword evidence="7 9" id="KW-0368">Histidine biosynthesis</keyword>
<protein>
    <recommendedName>
        <fullName evidence="9 11">1-(5-phosphoribosyl)-5-[(5-phosphoribosylamino)methylideneamino] imidazole-4-carboxamide isomerase</fullName>
        <ecNumber evidence="9 11">5.3.1.16</ecNumber>
    </recommendedName>
    <alternativeName>
        <fullName evidence="9">Phosphoribosylformimino-5-aminoimidazole carboxamide ribotide isomerase</fullName>
    </alternativeName>
</protein>
<keyword evidence="6 9" id="KW-0028">Amino-acid biosynthesis</keyword>
<evidence type="ECO:0000256" key="5">
    <source>
        <dbReference type="ARBA" id="ARBA00022490"/>
    </source>
</evidence>
<evidence type="ECO:0000256" key="9">
    <source>
        <dbReference type="HAMAP-Rule" id="MF_01014"/>
    </source>
</evidence>
<comment type="subcellular location">
    <subcellularLocation>
        <location evidence="2 9 11">Cytoplasm</location>
    </subcellularLocation>
</comment>
<dbReference type="GO" id="GO:0000105">
    <property type="term" value="P:L-histidine biosynthetic process"/>
    <property type="evidence" value="ECO:0007669"/>
    <property type="project" value="UniProtKB-UniRule"/>
</dbReference>
<keyword evidence="5 9" id="KW-0963">Cytoplasm</keyword>
<dbReference type="InterPro" id="IPR006062">
    <property type="entry name" value="His_biosynth"/>
</dbReference>
<evidence type="ECO:0000256" key="6">
    <source>
        <dbReference type="ARBA" id="ARBA00022605"/>
    </source>
</evidence>
<evidence type="ECO:0000256" key="3">
    <source>
        <dbReference type="ARBA" id="ARBA00005133"/>
    </source>
</evidence>
<dbReference type="FunFam" id="3.20.20.70:FF:000009">
    <property type="entry name" value="1-(5-phosphoribosyl)-5-[(5-phosphoribosylamino)methylideneamino] imidazole-4-carboxamide isomerase"/>
    <property type="match status" value="1"/>
</dbReference>
<dbReference type="InterPro" id="IPR044524">
    <property type="entry name" value="Isoase_HisA-like"/>
</dbReference>
<comment type="catalytic activity">
    <reaction evidence="1 9 11">
        <text>1-(5-phospho-beta-D-ribosyl)-5-[(5-phospho-beta-D-ribosylamino)methylideneamino]imidazole-4-carboxamide = 5-[(5-phospho-1-deoxy-D-ribulos-1-ylimino)methylamino]-1-(5-phospho-beta-D-ribosyl)imidazole-4-carboxamide</text>
        <dbReference type="Rhea" id="RHEA:15469"/>
        <dbReference type="ChEBI" id="CHEBI:58435"/>
        <dbReference type="ChEBI" id="CHEBI:58525"/>
        <dbReference type="EC" id="5.3.1.16"/>
    </reaction>
</comment>
<feature type="active site" description="Proton donor" evidence="9">
    <location>
        <position position="129"/>
    </location>
</feature>
<dbReference type="eggNOG" id="COG0106">
    <property type="taxonomic scope" value="Bacteria"/>
</dbReference>
<dbReference type="InterPro" id="IPR023016">
    <property type="entry name" value="HisA/PriA"/>
</dbReference>
<dbReference type="KEGG" id="dao:Desac_2262"/>
<keyword evidence="13" id="KW-1185">Reference proteome</keyword>
<dbReference type="Gene3D" id="3.20.20.70">
    <property type="entry name" value="Aldolase class I"/>
    <property type="match status" value="1"/>
</dbReference>
<dbReference type="HAMAP" id="MF_01014">
    <property type="entry name" value="HisA"/>
    <property type="match status" value="1"/>
</dbReference>
<dbReference type="AlphaFoldDB" id="F2NFG7"/>
<dbReference type="InterPro" id="IPR013785">
    <property type="entry name" value="Aldolase_TIM"/>
</dbReference>
<dbReference type="GO" id="GO:0000162">
    <property type="term" value="P:L-tryptophan biosynthetic process"/>
    <property type="evidence" value="ECO:0007669"/>
    <property type="project" value="TreeGrafter"/>
</dbReference>
<evidence type="ECO:0000256" key="11">
    <source>
        <dbReference type="RuleBase" id="RU003658"/>
    </source>
</evidence>
<evidence type="ECO:0000313" key="13">
    <source>
        <dbReference type="Proteomes" id="UP000000483"/>
    </source>
</evidence>
<evidence type="ECO:0000256" key="8">
    <source>
        <dbReference type="ARBA" id="ARBA00023235"/>
    </source>
</evidence>
<dbReference type="InterPro" id="IPR006063">
    <property type="entry name" value="HisA_bact_arch"/>
</dbReference>
<dbReference type="OrthoDB" id="9807749at2"/>
<dbReference type="RefSeq" id="WP_013707195.1">
    <property type="nucleotide sequence ID" value="NC_015388.1"/>
</dbReference>
<dbReference type="STRING" id="880072.Desac_2262"/>
<dbReference type="InterPro" id="IPR011060">
    <property type="entry name" value="RibuloseP-bd_barrel"/>
</dbReference>
<evidence type="ECO:0000256" key="1">
    <source>
        <dbReference type="ARBA" id="ARBA00000901"/>
    </source>
</evidence>
<evidence type="ECO:0000256" key="10">
    <source>
        <dbReference type="RuleBase" id="RU003657"/>
    </source>
</evidence>